<evidence type="ECO:0000259" key="4">
    <source>
        <dbReference type="Pfam" id="PF01478"/>
    </source>
</evidence>
<dbReference type="Proteomes" id="UP001500320">
    <property type="component" value="Unassembled WGS sequence"/>
</dbReference>
<evidence type="ECO:0000256" key="2">
    <source>
        <dbReference type="RuleBase" id="RU003793"/>
    </source>
</evidence>
<name>A0ABP6NQH7_9ACTN</name>
<feature type="transmembrane region" description="Helical" evidence="3">
    <location>
        <begin position="144"/>
        <end position="163"/>
    </location>
</feature>
<dbReference type="Pfam" id="PF01478">
    <property type="entry name" value="Peptidase_A24"/>
    <property type="match status" value="1"/>
</dbReference>
<gene>
    <name evidence="5" type="ORF">GCM10010466_53070</name>
</gene>
<feature type="transmembrane region" description="Helical" evidence="3">
    <location>
        <begin position="117"/>
        <end position="137"/>
    </location>
</feature>
<comment type="similarity">
    <text evidence="1 2">Belongs to the peptidase A24 family.</text>
</comment>
<accession>A0ABP6NQH7</accession>
<dbReference type="PANTHER" id="PTHR30487:SF0">
    <property type="entry name" value="PREPILIN LEADER PEPTIDASE_N-METHYLTRANSFERASE-RELATED"/>
    <property type="match status" value="1"/>
</dbReference>
<dbReference type="PANTHER" id="PTHR30487">
    <property type="entry name" value="TYPE 4 PREPILIN-LIKE PROTEINS LEADER PEPTIDE-PROCESSING ENZYME"/>
    <property type="match status" value="1"/>
</dbReference>
<sequence length="267" mass="26669">MVSPWWILVLAVLGALAGGPQRAAVLRHSVDHGRPPRTHCPSCAARLAAGRLAVLPPSGNCPSCAAALGPPPFSAELITALLLAALAARAGTAGGPGDPAGASTGIGGPAGWSPGELAAFSWLAVLAVPLAFVDLAVHRLPDRLTLPAWAGTLAILAVTAAVLHRPGDLLRALLGGCAVAAFYLALFLVHPAGIGLGDAKLGLALGGALGWLGWGQVLAGLVLTHLLAGLYAAVLVAARRARRDSEIPFGPFMIISAFAVLLAGPGG</sequence>
<organism evidence="5 6">
    <name type="scientific">Planomonospora alba</name>
    <dbReference type="NCBI Taxonomy" id="161354"/>
    <lineage>
        <taxon>Bacteria</taxon>
        <taxon>Bacillati</taxon>
        <taxon>Actinomycetota</taxon>
        <taxon>Actinomycetes</taxon>
        <taxon>Streptosporangiales</taxon>
        <taxon>Streptosporangiaceae</taxon>
        <taxon>Planomonospora</taxon>
    </lineage>
</organism>
<dbReference type="EMBL" id="BAAAUT010000051">
    <property type="protein sequence ID" value="GAA3155521.1"/>
    <property type="molecule type" value="Genomic_DNA"/>
</dbReference>
<feature type="domain" description="Prepilin type IV endopeptidase peptidase" evidence="4">
    <location>
        <begin position="123"/>
        <end position="232"/>
    </location>
</feature>
<evidence type="ECO:0000313" key="5">
    <source>
        <dbReference type="EMBL" id="GAA3155521.1"/>
    </source>
</evidence>
<feature type="transmembrane region" description="Helical" evidence="3">
    <location>
        <begin position="169"/>
        <end position="189"/>
    </location>
</feature>
<dbReference type="InterPro" id="IPR014032">
    <property type="entry name" value="Peptidase_A24A_bac"/>
</dbReference>
<proteinExistence type="inferred from homology"/>
<dbReference type="PRINTS" id="PR00864">
    <property type="entry name" value="PREPILNPTASE"/>
</dbReference>
<feature type="transmembrane region" description="Helical" evidence="3">
    <location>
        <begin position="249"/>
        <end position="266"/>
    </location>
</feature>
<keyword evidence="3" id="KW-0812">Transmembrane</keyword>
<protein>
    <submittedName>
        <fullName evidence="5">A24 family peptidase</fullName>
    </submittedName>
</protein>
<evidence type="ECO:0000256" key="1">
    <source>
        <dbReference type="ARBA" id="ARBA00005801"/>
    </source>
</evidence>
<keyword evidence="3" id="KW-0472">Membrane</keyword>
<keyword evidence="3" id="KW-1133">Transmembrane helix</keyword>
<dbReference type="InterPro" id="IPR000045">
    <property type="entry name" value="Prepilin_IV_endopep_pep"/>
</dbReference>
<feature type="transmembrane region" description="Helical" evidence="3">
    <location>
        <begin position="218"/>
        <end position="237"/>
    </location>
</feature>
<dbReference type="Gene3D" id="1.20.120.1220">
    <property type="match status" value="1"/>
</dbReference>
<evidence type="ECO:0000313" key="6">
    <source>
        <dbReference type="Proteomes" id="UP001500320"/>
    </source>
</evidence>
<evidence type="ECO:0000256" key="3">
    <source>
        <dbReference type="SAM" id="Phobius"/>
    </source>
</evidence>
<dbReference type="InterPro" id="IPR050882">
    <property type="entry name" value="Prepilin_peptidase/N-MTase"/>
</dbReference>
<reference evidence="6" key="1">
    <citation type="journal article" date="2019" name="Int. J. Syst. Evol. Microbiol.">
        <title>The Global Catalogue of Microorganisms (GCM) 10K type strain sequencing project: providing services to taxonomists for standard genome sequencing and annotation.</title>
        <authorList>
            <consortium name="The Broad Institute Genomics Platform"/>
            <consortium name="The Broad Institute Genome Sequencing Center for Infectious Disease"/>
            <person name="Wu L."/>
            <person name="Ma J."/>
        </authorList>
    </citation>
    <scope>NUCLEOTIDE SEQUENCE [LARGE SCALE GENOMIC DNA]</scope>
    <source>
        <strain evidence="6">JCM 9373</strain>
    </source>
</reference>
<keyword evidence="6" id="KW-1185">Reference proteome</keyword>
<comment type="caution">
    <text evidence="5">The sequence shown here is derived from an EMBL/GenBank/DDBJ whole genome shotgun (WGS) entry which is preliminary data.</text>
</comment>
<dbReference type="RefSeq" id="WP_344864083.1">
    <property type="nucleotide sequence ID" value="NZ_BAAAUT010000051.1"/>
</dbReference>